<dbReference type="FunFam" id="2.40.30.10:FF:000010">
    <property type="entry name" value="Translation elongation factor 2"/>
    <property type="match status" value="1"/>
</dbReference>
<evidence type="ECO:0000256" key="1">
    <source>
        <dbReference type="ARBA" id="ARBA00004496"/>
    </source>
</evidence>
<dbReference type="SUPFAM" id="SSF54211">
    <property type="entry name" value="Ribosomal protein S5 domain 2-like"/>
    <property type="match status" value="1"/>
</dbReference>
<dbReference type="InterPro" id="IPR014721">
    <property type="entry name" value="Ribsml_uS5_D2-typ_fold_subgr"/>
</dbReference>
<keyword evidence="6" id="KW-0342">GTP-binding</keyword>
<dbReference type="SUPFAM" id="SSF52540">
    <property type="entry name" value="P-loop containing nucleoside triphosphate hydrolases"/>
    <property type="match status" value="1"/>
</dbReference>
<dbReference type="GO" id="GO:1990904">
    <property type="term" value="C:ribonucleoprotein complex"/>
    <property type="evidence" value="ECO:0007669"/>
    <property type="project" value="TreeGrafter"/>
</dbReference>
<evidence type="ECO:0000256" key="2">
    <source>
        <dbReference type="ARBA" id="ARBA00022490"/>
    </source>
</evidence>
<dbReference type="PROSITE" id="PS00301">
    <property type="entry name" value="G_TR_1"/>
    <property type="match status" value="1"/>
</dbReference>
<dbReference type="GO" id="GO:0003924">
    <property type="term" value="F:GTPase activity"/>
    <property type="evidence" value="ECO:0007669"/>
    <property type="project" value="InterPro"/>
</dbReference>
<dbReference type="InterPro" id="IPR005517">
    <property type="entry name" value="Transl_elong_EFG/EF2_IV"/>
</dbReference>
<dbReference type="Proteomes" id="UP000243579">
    <property type="component" value="Unassembled WGS sequence"/>
</dbReference>
<evidence type="ECO:0000313" key="8">
    <source>
        <dbReference type="EMBL" id="OQS01216.1"/>
    </source>
</evidence>
<dbReference type="FunFam" id="3.30.70.870:FF:000002">
    <property type="entry name" value="Translation elongation factor 2"/>
    <property type="match status" value="1"/>
</dbReference>
<dbReference type="Pfam" id="PF00679">
    <property type="entry name" value="EFG_C"/>
    <property type="match status" value="1"/>
</dbReference>
<dbReference type="FunFam" id="3.40.50.300:FF:000058">
    <property type="entry name" value="Translation elongation factor 2"/>
    <property type="match status" value="1"/>
</dbReference>
<dbReference type="InterPro" id="IPR020568">
    <property type="entry name" value="Ribosomal_Su5_D2-typ_SF"/>
</dbReference>
<dbReference type="InterPro" id="IPR041095">
    <property type="entry name" value="EFG_II"/>
</dbReference>
<dbReference type="InterPro" id="IPR009000">
    <property type="entry name" value="Transl_B-barrel_sf"/>
</dbReference>
<name>A0A1V9ZT69_ACHHY</name>
<evidence type="ECO:0000256" key="4">
    <source>
        <dbReference type="ARBA" id="ARBA00022768"/>
    </source>
</evidence>
<dbReference type="Pfam" id="PF03764">
    <property type="entry name" value="EFG_IV"/>
    <property type="match status" value="1"/>
</dbReference>
<dbReference type="InterPro" id="IPR027417">
    <property type="entry name" value="P-loop_NTPase"/>
</dbReference>
<keyword evidence="2" id="KW-0963">Cytoplasm</keyword>
<dbReference type="InterPro" id="IPR035647">
    <property type="entry name" value="EFG_III/V"/>
</dbReference>
<keyword evidence="9" id="KW-1185">Reference proteome</keyword>
<protein>
    <submittedName>
        <fullName evidence="8">Elongation factor 2</fullName>
    </submittedName>
</protein>
<dbReference type="InterPro" id="IPR000795">
    <property type="entry name" value="T_Tr_GTP-bd_dom"/>
</dbReference>
<reference evidence="8 9" key="1">
    <citation type="journal article" date="2014" name="Genome Biol. Evol.">
        <title>The secreted proteins of Achlya hypogyna and Thraustotheca clavata identify the ancestral oomycete secretome and reveal gene acquisitions by horizontal gene transfer.</title>
        <authorList>
            <person name="Misner I."/>
            <person name="Blouin N."/>
            <person name="Leonard G."/>
            <person name="Richards T.A."/>
            <person name="Lane C.E."/>
        </authorList>
    </citation>
    <scope>NUCLEOTIDE SEQUENCE [LARGE SCALE GENOMIC DNA]</scope>
    <source>
        <strain evidence="8 9">ATCC 48635</strain>
    </source>
</reference>
<dbReference type="PANTHER" id="PTHR42908:SF10">
    <property type="entry name" value="EUKARYOTIC TRANSLATION ELONGATION FACTOR 2"/>
    <property type="match status" value="1"/>
</dbReference>
<dbReference type="SUPFAM" id="SSF54980">
    <property type="entry name" value="EF-G C-terminal domain-like"/>
    <property type="match status" value="2"/>
</dbReference>
<dbReference type="InterPro" id="IPR000640">
    <property type="entry name" value="EFG_V-like"/>
</dbReference>
<accession>A0A1V9ZT69</accession>
<sequence length="837" mass="90225">MVNFTAAQLRDIMNSTTNIRNLAVIAHVDHGKSTLTDALVAKAGIISTGAAGSARYTDTRDDEKERGITIKSTGISMYFETPAKEPFLINLIDSPGHVDFSSEVTAALRVTDGALVVVDAVDGVCVQTETVLRQAIGERVKPVLVVNKVDRALLELQLPPEDCYQVLRRAVESVNVILATCTDAALGDVQVHPETGSVAFGSGLHQWAFTLSTFANLYAAKFGTNAAKLLPKLWGDWGYDAVEKKWTTQRAAKGLPRAFVQFVMDPICKVFEAVTNNQPKKLAKMLGAIGVPLSVLKNGATGQPLTGRDLLKSVMHAWLPAGDAILDMVVTHLPSPVVAQRYRVDTLYDGPLDDECAVAIRNCDASGPLVMYVSKMVPTSADRTRFYAFGRVFSGAVATGQKVRLLGPNYVPGSATDLFTNKTIQRTVVMMGRAVEAVADVPAGNTCALVGVDQYLLKSGTITTSETGCTIRTMKFSVSPVMRVAVAPASPADLPKLIEGMRRLAKSDPMVQCYTEATGEHIVAGAGELHLDICLADLENDFMGGARLVRANPIVTYRETITSPSGIVCLAKSSNKHNRLFCTATPLGSELVTAMEARRPELSDHADVKTRARYLADSFGWDVVDGRKIWGYGPDHLGTNVFVDQTKGIANTQDIRDSVVRGFQWATATGVLCDEAVSGARVNLIDVLFHPNAAHRGTDQLLPAARRVVHACQLVSAPALLEPMFLVEVQCPQDVVGGVYSTLHVRRGVVIAEEPKANSSLHLRAYLPVVESFGFTEALRAKTGGKAFPQCWFDHYEVVDGDPLLPTTLAGKLVAGTRARKGLRPDIAPLDHFLDKL</sequence>
<dbReference type="CDD" id="cd01885">
    <property type="entry name" value="EF2"/>
    <property type="match status" value="1"/>
</dbReference>
<dbReference type="InterPro" id="IPR005225">
    <property type="entry name" value="Small_GTP-bd"/>
</dbReference>
<dbReference type="OrthoDB" id="364892at2759"/>
<keyword evidence="4 8" id="KW-0251">Elongation factor</keyword>
<dbReference type="NCBIfam" id="TIGR00231">
    <property type="entry name" value="small_GTP"/>
    <property type="match status" value="1"/>
</dbReference>
<dbReference type="STRING" id="1202772.A0A1V9ZT69"/>
<organism evidence="8 9">
    <name type="scientific">Achlya hypogyna</name>
    <name type="common">Oomycete</name>
    <name type="synonym">Protoachlya hypogyna</name>
    <dbReference type="NCBI Taxonomy" id="1202772"/>
    <lineage>
        <taxon>Eukaryota</taxon>
        <taxon>Sar</taxon>
        <taxon>Stramenopiles</taxon>
        <taxon>Oomycota</taxon>
        <taxon>Saprolegniomycetes</taxon>
        <taxon>Saprolegniales</taxon>
        <taxon>Achlyaceae</taxon>
        <taxon>Achlya</taxon>
    </lineage>
</organism>
<dbReference type="FunFam" id="3.30.70.240:FF:000003">
    <property type="entry name" value="Translation elongation factor 2"/>
    <property type="match status" value="1"/>
</dbReference>
<dbReference type="Gene3D" id="3.30.230.10">
    <property type="match status" value="1"/>
</dbReference>
<dbReference type="InterPro" id="IPR031157">
    <property type="entry name" value="G_TR_CS"/>
</dbReference>
<dbReference type="SMART" id="SM00889">
    <property type="entry name" value="EFG_IV"/>
    <property type="match status" value="1"/>
</dbReference>
<evidence type="ECO:0000256" key="5">
    <source>
        <dbReference type="ARBA" id="ARBA00022917"/>
    </source>
</evidence>
<dbReference type="Pfam" id="PF03144">
    <property type="entry name" value="GTP_EFTU_D2"/>
    <property type="match status" value="1"/>
</dbReference>
<dbReference type="GO" id="GO:0043022">
    <property type="term" value="F:ribosome binding"/>
    <property type="evidence" value="ECO:0007669"/>
    <property type="project" value="TreeGrafter"/>
</dbReference>
<dbReference type="PRINTS" id="PR00315">
    <property type="entry name" value="ELONGATNFCT"/>
</dbReference>
<comment type="subcellular location">
    <subcellularLocation>
        <location evidence="1">Cytoplasm</location>
    </subcellularLocation>
</comment>
<evidence type="ECO:0000313" key="9">
    <source>
        <dbReference type="Proteomes" id="UP000243579"/>
    </source>
</evidence>
<dbReference type="GO" id="GO:0003746">
    <property type="term" value="F:translation elongation factor activity"/>
    <property type="evidence" value="ECO:0007669"/>
    <property type="project" value="UniProtKB-KW"/>
</dbReference>
<dbReference type="GO" id="GO:0005525">
    <property type="term" value="F:GTP binding"/>
    <property type="evidence" value="ECO:0007669"/>
    <property type="project" value="UniProtKB-KW"/>
</dbReference>
<dbReference type="Pfam" id="PF00009">
    <property type="entry name" value="GTP_EFTU"/>
    <property type="match status" value="1"/>
</dbReference>
<dbReference type="AlphaFoldDB" id="A0A1V9ZT69"/>
<dbReference type="PROSITE" id="PS51722">
    <property type="entry name" value="G_TR_2"/>
    <property type="match status" value="1"/>
</dbReference>
<dbReference type="Gene3D" id="3.30.70.870">
    <property type="entry name" value="Elongation Factor G (Translational Gtpase), domain 3"/>
    <property type="match status" value="1"/>
</dbReference>
<dbReference type="SMART" id="SM00838">
    <property type="entry name" value="EFG_C"/>
    <property type="match status" value="1"/>
</dbReference>
<keyword evidence="3" id="KW-0547">Nucleotide-binding</keyword>
<keyword evidence="5" id="KW-0648">Protein biosynthesis</keyword>
<dbReference type="Gene3D" id="3.40.50.300">
    <property type="entry name" value="P-loop containing nucleotide triphosphate hydrolases"/>
    <property type="match status" value="1"/>
</dbReference>
<proteinExistence type="predicted"/>
<dbReference type="CDD" id="cd16261">
    <property type="entry name" value="EF2_snRNP_III"/>
    <property type="match status" value="1"/>
</dbReference>
<evidence type="ECO:0000259" key="7">
    <source>
        <dbReference type="PROSITE" id="PS51722"/>
    </source>
</evidence>
<comment type="caution">
    <text evidence="8">The sequence shown here is derived from an EMBL/GenBank/DDBJ whole genome shotgun (WGS) entry which is preliminary data.</text>
</comment>
<dbReference type="CDD" id="cd16268">
    <property type="entry name" value="EF2_II"/>
    <property type="match status" value="1"/>
</dbReference>
<dbReference type="CDD" id="cd01681">
    <property type="entry name" value="aeEF2_snRNP_like_IV"/>
    <property type="match status" value="1"/>
</dbReference>
<dbReference type="InterPro" id="IPR004161">
    <property type="entry name" value="EFTu-like_2"/>
</dbReference>
<dbReference type="Pfam" id="PF14492">
    <property type="entry name" value="EFG_III"/>
    <property type="match status" value="1"/>
</dbReference>
<dbReference type="Gene3D" id="3.30.70.240">
    <property type="match status" value="1"/>
</dbReference>
<gene>
    <name evidence="8" type="ORF">ACHHYP_01740</name>
</gene>
<dbReference type="Gene3D" id="2.40.30.10">
    <property type="entry name" value="Translation factors"/>
    <property type="match status" value="1"/>
</dbReference>
<dbReference type="EMBL" id="JNBR01000013">
    <property type="protein sequence ID" value="OQS01216.1"/>
    <property type="molecule type" value="Genomic_DNA"/>
</dbReference>
<dbReference type="CDD" id="cd04096">
    <property type="entry name" value="eEF2_snRNP_like_C"/>
    <property type="match status" value="1"/>
</dbReference>
<dbReference type="PANTHER" id="PTHR42908">
    <property type="entry name" value="TRANSLATION ELONGATION FACTOR-RELATED"/>
    <property type="match status" value="1"/>
</dbReference>
<evidence type="ECO:0000256" key="3">
    <source>
        <dbReference type="ARBA" id="ARBA00022741"/>
    </source>
</evidence>
<dbReference type="GO" id="GO:0005829">
    <property type="term" value="C:cytosol"/>
    <property type="evidence" value="ECO:0007669"/>
    <property type="project" value="TreeGrafter"/>
</dbReference>
<feature type="domain" description="Tr-type G" evidence="7">
    <location>
        <begin position="17"/>
        <end position="337"/>
    </location>
</feature>
<evidence type="ECO:0000256" key="6">
    <source>
        <dbReference type="ARBA" id="ARBA00023134"/>
    </source>
</evidence>
<dbReference type="SUPFAM" id="SSF50447">
    <property type="entry name" value="Translation proteins"/>
    <property type="match status" value="1"/>
</dbReference>